<reference evidence="2 3" key="1">
    <citation type="submission" date="2019-10" db="EMBL/GenBank/DDBJ databases">
        <title>Draft Genome Sequence of the Caffeine Degrading Methylotroph Methylorubrum populi PINKEL.</title>
        <authorList>
            <person name="Dawson S.C."/>
            <person name="Zhang X."/>
            <person name="Wright M.E."/>
            <person name="Sharma G."/>
            <person name="Langner J.T."/>
            <person name="Ditty J.L."/>
            <person name="Subuyuj G.A."/>
        </authorList>
    </citation>
    <scope>NUCLEOTIDE SEQUENCE [LARGE SCALE GENOMIC DNA]</scope>
    <source>
        <strain evidence="2 3">Pinkel</strain>
    </source>
</reference>
<accession>A0A833N4L4</accession>
<dbReference type="EMBL" id="WEKV01000004">
    <property type="protein sequence ID" value="KAB7787061.1"/>
    <property type="molecule type" value="Genomic_DNA"/>
</dbReference>
<evidence type="ECO:0000313" key="2">
    <source>
        <dbReference type="EMBL" id="KAB7787061.1"/>
    </source>
</evidence>
<comment type="caution">
    <text evidence="2">The sequence shown here is derived from an EMBL/GenBank/DDBJ whole genome shotgun (WGS) entry which is preliminary data.</text>
</comment>
<evidence type="ECO:0000256" key="1">
    <source>
        <dbReference type="SAM" id="MobiDB-lite"/>
    </source>
</evidence>
<organism evidence="2 3">
    <name type="scientific">Methylorubrum populi</name>
    <dbReference type="NCBI Taxonomy" id="223967"/>
    <lineage>
        <taxon>Bacteria</taxon>
        <taxon>Pseudomonadati</taxon>
        <taxon>Pseudomonadota</taxon>
        <taxon>Alphaproteobacteria</taxon>
        <taxon>Hyphomicrobiales</taxon>
        <taxon>Methylobacteriaceae</taxon>
        <taxon>Methylorubrum</taxon>
    </lineage>
</organism>
<evidence type="ECO:0000313" key="3">
    <source>
        <dbReference type="Proteomes" id="UP000469949"/>
    </source>
</evidence>
<dbReference type="AlphaFoldDB" id="A0A833N4L4"/>
<dbReference type="Proteomes" id="UP000469949">
    <property type="component" value="Unassembled WGS sequence"/>
</dbReference>
<feature type="region of interest" description="Disordered" evidence="1">
    <location>
        <begin position="1"/>
        <end position="50"/>
    </location>
</feature>
<gene>
    <name evidence="2" type="ORF">F8B43_0497</name>
</gene>
<proteinExistence type="predicted"/>
<sequence>MRFLDTPYGYPVPGHPSPSRAAPERGTPGSWAAQSPIGITGAPKRGHRDR</sequence>
<name>A0A833N4L4_9HYPH</name>
<protein>
    <submittedName>
        <fullName evidence="2">Uncharacterized protein</fullName>
    </submittedName>
</protein>